<dbReference type="Pfam" id="PF24478">
    <property type="entry name" value="DCX2_DCDC1"/>
    <property type="match status" value="1"/>
</dbReference>
<proteinExistence type="predicted"/>
<dbReference type="EMBL" id="JBBHLL010000117">
    <property type="protein sequence ID" value="KAK7815025.1"/>
    <property type="molecule type" value="Genomic_DNA"/>
</dbReference>
<name>A0AAW0IK94_MYOGA</name>
<dbReference type="InterPro" id="IPR056415">
    <property type="entry name" value="DCX2_DCDC1"/>
</dbReference>
<evidence type="ECO:0000313" key="2">
    <source>
        <dbReference type="EMBL" id="KAK7815025.1"/>
    </source>
</evidence>
<evidence type="ECO:0000259" key="1">
    <source>
        <dbReference type="Pfam" id="PF24478"/>
    </source>
</evidence>
<dbReference type="GO" id="GO:0008017">
    <property type="term" value="F:microtubule binding"/>
    <property type="evidence" value="ECO:0007669"/>
    <property type="project" value="InterPro"/>
</dbReference>
<dbReference type="GO" id="GO:0035556">
    <property type="term" value="P:intracellular signal transduction"/>
    <property type="evidence" value="ECO:0007669"/>
    <property type="project" value="InterPro"/>
</dbReference>
<comment type="caution">
    <text evidence="2">The sequence shown here is derived from an EMBL/GenBank/DDBJ whole genome shotgun (WGS) entry which is preliminary data.</text>
</comment>
<dbReference type="Proteomes" id="UP001488838">
    <property type="component" value="Unassembled WGS sequence"/>
</dbReference>
<dbReference type="InterPro" id="IPR036572">
    <property type="entry name" value="Doublecortin_dom_sf"/>
</dbReference>
<organism evidence="2 3">
    <name type="scientific">Myodes glareolus</name>
    <name type="common">Bank vole</name>
    <name type="synonym">Clethrionomys glareolus</name>
    <dbReference type="NCBI Taxonomy" id="447135"/>
    <lineage>
        <taxon>Eukaryota</taxon>
        <taxon>Metazoa</taxon>
        <taxon>Chordata</taxon>
        <taxon>Craniata</taxon>
        <taxon>Vertebrata</taxon>
        <taxon>Euteleostomi</taxon>
        <taxon>Mammalia</taxon>
        <taxon>Eutheria</taxon>
        <taxon>Euarchontoglires</taxon>
        <taxon>Glires</taxon>
        <taxon>Rodentia</taxon>
        <taxon>Myomorpha</taxon>
        <taxon>Muroidea</taxon>
        <taxon>Cricetidae</taxon>
        <taxon>Arvicolinae</taxon>
        <taxon>Myodes</taxon>
    </lineage>
</organism>
<dbReference type="AlphaFoldDB" id="A0AAW0IK94"/>
<sequence>MNGASESSLKLMSPHNCQGLSQRYKLQPRVIRVTAYKNGSGTAFANIIAPTIALVLEACTHKLNLNMAARRVFLADGTEALKPEDIPHESNVYVSAEKPFVNPFKKIKEMMIYAGDQSRQLAVAYVTASGKLEKLEVAFQNTSI</sequence>
<dbReference type="GO" id="GO:0030496">
    <property type="term" value="C:midbody"/>
    <property type="evidence" value="ECO:0007669"/>
    <property type="project" value="TreeGrafter"/>
</dbReference>
<dbReference type="SUPFAM" id="SSF89837">
    <property type="entry name" value="Doublecortin (DC)"/>
    <property type="match status" value="1"/>
</dbReference>
<reference evidence="2 3" key="1">
    <citation type="journal article" date="2023" name="bioRxiv">
        <title>Conserved and derived expression patterns and positive selection on dental genes reveal complex evolutionary context of ever-growing rodent molars.</title>
        <authorList>
            <person name="Calamari Z.T."/>
            <person name="Song A."/>
            <person name="Cohen E."/>
            <person name="Akter M."/>
            <person name="Roy R.D."/>
            <person name="Hallikas O."/>
            <person name="Christensen M.M."/>
            <person name="Li P."/>
            <person name="Marangoni P."/>
            <person name="Jernvall J."/>
            <person name="Klein O.D."/>
        </authorList>
    </citation>
    <scope>NUCLEOTIDE SEQUENCE [LARGE SCALE GENOMIC DNA]</scope>
    <source>
        <strain evidence="2">V071</strain>
    </source>
</reference>
<evidence type="ECO:0000313" key="3">
    <source>
        <dbReference type="Proteomes" id="UP001488838"/>
    </source>
</evidence>
<dbReference type="GO" id="GO:1902412">
    <property type="term" value="P:regulation of mitotic cytokinesis"/>
    <property type="evidence" value="ECO:0007669"/>
    <property type="project" value="InterPro"/>
</dbReference>
<dbReference type="PANTHER" id="PTHR46302:SF3">
    <property type="entry name" value="DOUBLECORTIN DOMAIN-CONTAINING PROTEIN 1"/>
    <property type="match status" value="1"/>
</dbReference>
<feature type="domain" description="DCDC1 second doublecortin-like" evidence="1">
    <location>
        <begin position="26"/>
        <end position="103"/>
    </location>
</feature>
<accession>A0AAW0IK94</accession>
<protein>
    <recommendedName>
        <fullName evidence="1">DCDC1 second doublecortin-like domain-containing protein</fullName>
    </recommendedName>
</protein>
<gene>
    <name evidence="2" type="ORF">U0070_024368</name>
</gene>
<keyword evidence="3" id="KW-1185">Reference proteome</keyword>
<dbReference type="InterPro" id="IPR043188">
    <property type="entry name" value="DCDC1"/>
</dbReference>
<dbReference type="PANTHER" id="PTHR46302">
    <property type="entry name" value="DOUBLECORTIN DOMAIN-CONTAINING PROTEIN 1"/>
    <property type="match status" value="1"/>
</dbReference>